<organism evidence="2 3">
    <name type="scientific">Gracilibacillus oryzae</name>
    <dbReference type="NCBI Taxonomy" id="1672701"/>
    <lineage>
        <taxon>Bacteria</taxon>
        <taxon>Bacillati</taxon>
        <taxon>Bacillota</taxon>
        <taxon>Bacilli</taxon>
        <taxon>Bacillales</taxon>
        <taxon>Bacillaceae</taxon>
        <taxon>Gracilibacillus</taxon>
    </lineage>
</organism>
<evidence type="ECO:0000313" key="2">
    <source>
        <dbReference type="EMBL" id="KAB8138535.1"/>
    </source>
</evidence>
<dbReference type="GO" id="GO:0006355">
    <property type="term" value="P:regulation of DNA-templated transcription"/>
    <property type="evidence" value="ECO:0007669"/>
    <property type="project" value="InterPro"/>
</dbReference>
<name>A0A7C8L0Z0_9BACI</name>
<dbReference type="Gene3D" id="1.10.1220.10">
    <property type="entry name" value="Met repressor-like"/>
    <property type="match status" value="1"/>
</dbReference>
<proteinExistence type="predicted"/>
<gene>
    <name evidence="2" type="ORF">F9U64_04485</name>
</gene>
<dbReference type="CDD" id="cd00093">
    <property type="entry name" value="HTH_XRE"/>
    <property type="match status" value="1"/>
</dbReference>
<sequence length="332" mass="38598">MDNIESMKDMYTTKELASFLKVSEQTVYSLVKREEIEPVNKEDWTIDGTYFFSTETAERLKQYYTKPGLTNKDVAERLNISLSTAQKLVKAGEIPSFTATYLGRDITFVNEEDLINYEEKHKRERKIPFYDKETQTYMFQSFTHSATGELARIIEISNHDKKVIGITERGTKLHYETLMEQGYQPSYKLDNKKSINKRGFAVFRLLNPAQLNSIVYQLIEKLIYTVGVQNCRINLKEDTIELSVKPIQLPLNQWNDEEIQLLKQSIIKGKIVERHQGILLDSDEVTIHTVIPTELKKQVQLLAKSQNVKIEEFVQQAISNYIDQIKNEDIRS</sequence>
<evidence type="ECO:0000313" key="3">
    <source>
        <dbReference type="Proteomes" id="UP000480246"/>
    </source>
</evidence>
<dbReference type="RefSeq" id="WP_153401806.1">
    <property type="nucleotide sequence ID" value="NZ_ML762425.1"/>
</dbReference>
<dbReference type="InterPro" id="IPR041657">
    <property type="entry name" value="HTH_17"/>
</dbReference>
<feature type="domain" description="Helix-turn-helix" evidence="1">
    <location>
        <begin position="10"/>
        <end position="46"/>
    </location>
</feature>
<comment type="caution">
    <text evidence="2">The sequence shown here is derived from an EMBL/GenBank/DDBJ whole genome shotgun (WGS) entry which is preliminary data.</text>
</comment>
<accession>A0A7C8L0Z0</accession>
<dbReference type="EMBL" id="WEID01000016">
    <property type="protein sequence ID" value="KAB8138535.1"/>
    <property type="molecule type" value="Genomic_DNA"/>
</dbReference>
<dbReference type="InterPro" id="IPR013321">
    <property type="entry name" value="Arc_rbn_hlx_hlx"/>
</dbReference>
<dbReference type="Pfam" id="PF12728">
    <property type="entry name" value="HTH_17"/>
    <property type="match status" value="2"/>
</dbReference>
<dbReference type="AlphaFoldDB" id="A0A7C8L0Z0"/>
<dbReference type="InterPro" id="IPR001387">
    <property type="entry name" value="Cro/C1-type_HTH"/>
</dbReference>
<evidence type="ECO:0000259" key="1">
    <source>
        <dbReference type="Pfam" id="PF12728"/>
    </source>
</evidence>
<reference evidence="2 3" key="1">
    <citation type="submission" date="2019-10" db="EMBL/GenBank/DDBJ databases">
        <title>Gracilibacillus sp. nov. isolated from rice seeds.</title>
        <authorList>
            <person name="He S."/>
        </authorList>
    </citation>
    <scope>NUCLEOTIDE SEQUENCE [LARGE SCALE GENOMIC DNA]</scope>
    <source>
        <strain evidence="2 3">TD8</strain>
    </source>
</reference>
<protein>
    <submittedName>
        <fullName evidence="2">Helix-turn-helix domain-containing protein</fullName>
    </submittedName>
</protein>
<dbReference type="Gene3D" id="1.10.1660.10">
    <property type="match status" value="1"/>
</dbReference>
<dbReference type="OrthoDB" id="1798833at2"/>
<feature type="domain" description="Helix-turn-helix" evidence="1">
    <location>
        <begin position="69"/>
        <end position="120"/>
    </location>
</feature>
<keyword evidence="3" id="KW-1185">Reference proteome</keyword>
<dbReference type="Proteomes" id="UP000480246">
    <property type="component" value="Unassembled WGS sequence"/>
</dbReference>